<feature type="region of interest" description="Disordered" evidence="7">
    <location>
        <begin position="197"/>
        <end position="221"/>
    </location>
</feature>
<evidence type="ECO:0000256" key="6">
    <source>
        <dbReference type="PROSITE-ProRule" id="PRU00104"/>
    </source>
</evidence>
<evidence type="ECO:0000256" key="3">
    <source>
        <dbReference type="ARBA" id="ARBA00012485"/>
    </source>
</evidence>
<dbReference type="FunFam" id="3.30.2410.10:FF:000009">
    <property type="entry name" value="Probable E3 ubiquitin-protein ligase HECTD2"/>
    <property type="match status" value="1"/>
</dbReference>
<dbReference type="EMBL" id="HBNS01040666">
    <property type="protein sequence ID" value="CAE4639042.1"/>
    <property type="molecule type" value="Transcribed_RNA"/>
</dbReference>
<feature type="region of interest" description="Disordered" evidence="7">
    <location>
        <begin position="1"/>
        <end position="23"/>
    </location>
</feature>
<dbReference type="GO" id="GO:0061630">
    <property type="term" value="F:ubiquitin protein ligase activity"/>
    <property type="evidence" value="ECO:0007669"/>
    <property type="project" value="UniProtKB-EC"/>
</dbReference>
<feature type="compositionally biased region" description="Polar residues" evidence="7">
    <location>
        <begin position="13"/>
        <end position="23"/>
    </location>
</feature>
<dbReference type="EC" id="2.3.2.26" evidence="3"/>
<organism evidence="9">
    <name type="scientific">Ditylum brightwellii</name>
    <dbReference type="NCBI Taxonomy" id="49249"/>
    <lineage>
        <taxon>Eukaryota</taxon>
        <taxon>Sar</taxon>
        <taxon>Stramenopiles</taxon>
        <taxon>Ochrophyta</taxon>
        <taxon>Bacillariophyta</taxon>
        <taxon>Mediophyceae</taxon>
        <taxon>Lithodesmiophycidae</taxon>
        <taxon>Lithodesmiales</taxon>
        <taxon>Lithodesmiaceae</taxon>
        <taxon>Ditylum</taxon>
    </lineage>
</organism>
<feature type="active site" description="Glycyl thioester intermediate" evidence="6">
    <location>
        <position position="729"/>
    </location>
</feature>
<dbReference type="SMART" id="SM00119">
    <property type="entry name" value="HECTc"/>
    <property type="match status" value="1"/>
</dbReference>
<evidence type="ECO:0000256" key="5">
    <source>
        <dbReference type="ARBA" id="ARBA00022786"/>
    </source>
</evidence>
<evidence type="ECO:0000256" key="4">
    <source>
        <dbReference type="ARBA" id="ARBA00022679"/>
    </source>
</evidence>
<accession>A0A7S4SA05</accession>
<feature type="compositionally biased region" description="Polar residues" evidence="7">
    <location>
        <begin position="201"/>
        <end position="213"/>
    </location>
</feature>
<feature type="region of interest" description="Disordered" evidence="7">
    <location>
        <begin position="98"/>
        <end position="130"/>
    </location>
</feature>
<feature type="region of interest" description="Disordered" evidence="7">
    <location>
        <begin position="35"/>
        <end position="55"/>
    </location>
</feature>
<dbReference type="GO" id="GO:0005737">
    <property type="term" value="C:cytoplasm"/>
    <property type="evidence" value="ECO:0007669"/>
    <property type="project" value="TreeGrafter"/>
</dbReference>
<dbReference type="GO" id="GO:0016567">
    <property type="term" value="P:protein ubiquitination"/>
    <property type="evidence" value="ECO:0007669"/>
    <property type="project" value="TreeGrafter"/>
</dbReference>
<protein>
    <recommendedName>
        <fullName evidence="3">HECT-type E3 ubiquitin transferase</fullName>
        <ecNumber evidence="3">2.3.2.26</ecNumber>
    </recommendedName>
</protein>
<evidence type="ECO:0000256" key="1">
    <source>
        <dbReference type="ARBA" id="ARBA00000885"/>
    </source>
</evidence>
<dbReference type="Gene3D" id="3.30.2160.10">
    <property type="entry name" value="Hect, E3 ligase catalytic domain"/>
    <property type="match status" value="1"/>
</dbReference>
<sequence length="761" mass="85387">MPTLRWFNPFRGRSNTSQGSHSQEISIAEAENYINVDDGDGSSSSGGQQTRERHRVFRVTVPDNIRPGNRFRVTASNRIFNVRCPHGAQSGQQIQVSLPVLGGGDDESENEEPGNSQQPVGHQGREESSLDQEPIEYAVTVPPGINPGQQFPISLGGRIVFATCPSNGYPGMPMRLLVPPLNQFNRAGDVQEGVSLDVPPQEQQNDDSSSLPSLNVDGGQQREPQRHVMFEVTVPNGVIPGSHFAVLANGSRVLVTCPQEASPGTKIRFFLPQKLNIDKKKFPALVFSKDGWTRIIRATDMKFQWIRLNSDGATDDYNKSERFDTDKSAYVCKLSDGAISWLPASEGVVQSNLRDTQGRELFNFADIASAQKKSFNEKSAWFKAVCNHLLADWSDGHIQFNIRSDHLLQDSVQSVMGLPKSDLRKIWRFQFIGNRAIDAGGLKREWFEQVTSKMFDPDVGLWQTSVSNQGCLQIQSASAATLSDDDHLMYYRFTGRVLGKALLDGEHVTKRMVPYMYKYLLGWPVTFADLRLHDNIYYNSLQHFKGMDDVSMLCQTFVTTEDIFGDKQDTELVPGGSSVDVTNENLSEYLEACLRYRMLGKIEPQLTALLQGFFDVIPEPILSVFHFQELELLLCGLPEINVDDWKENTLYTGFVEDDGINSPICQWFWEVVTEFDNEMKTRLLLFVTASSGVPSRGFEFLQGNDGNIQKFTIQGVPLGNNPFPISHTCFNRIDLPMYRSKEELKYNLECAITMSGGFDLE</sequence>
<name>A0A7S4SA05_9STRA</name>
<evidence type="ECO:0000313" key="9">
    <source>
        <dbReference type="EMBL" id="CAE4639042.1"/>
    </source>
</evidence>
<comment type="catalytic activity">
    <reaction evidence="1">
        <text>S-ubiquitinyl-[E2 ubiquitin-conjugating enzyme]-L-cysteine + [acceptor protein]-L-lysine = [E2 ubiquitin-conjugating enzyme]-L-cysteine + N(6)-ubiquitinyl-[acceptor protein]-L-lysine.</text>
        <dbReference type="EC" id="2.3.2.26"/>
    </reaction>
</comment>
<dbReference type="GO" id="GO:0006511">
    <property type="term" value="P:ubiquitin-dependent protein catabolic process"/>
    <property type="evidence" value="ECO:0007669"/>
    <property type="project" value="TreeGrafter"/>
</dbReference>
<dbReference type="PANTHER" id="PTHR11254:SF440">
    <property type="entry name" value="E3 UBIQUITIN-PROTEIN LIGASE NEDD-4"/>
    <property type="match status" value="1"/>
</dbReference>
<dbReference type="InterPro" id="IPR000569">
    <property type="entry name" value="HECT_dom"/>
</dbReference>
<dbReference type="PANTHER" id="PTHR11254">
    <property type="entry name" value="HECT DOMAIN UBIQUITIN-PROTEIN LIGASE"/>
    <property type="match status" value="1"/>
</dbReference>
<dbReference type="Gene3D" id="3.30.2410.10">
    <property type="entry name" value="Hect, E3 ligase catalytic domain"/>
    <property type="match status" value="1"/>
</dbReference>
<comment type="pathway">
    <text evidence="2">Protein modification; protein ubiquitination.</text>
</comment>
<dbReference type="Gene3D" id="3.90.1750.10">
    <property type="entry name" value="Hect, E3 ligase catalytic domains"/>
    <property type="match status" value="1"/>
</dbReference>
<dbReference type="AlphaFoldDB" id="A0A7S4SA05"/>
<dbReference type="CDD" id="cd00078">
    <property type="entry name" value="HECTc"/>
    <property type="match status" value="1"/>
</dbReference>
<evidence type="ECO:0000259" key="8">
    <source>
        <dbReference type="PROSITE" id="PS50237"/>
    </source>
</evidence>
<keyword evidence="5 6" id="KW-0833">Ubl conjugation pathway</keyword>
<evidence type="ECO:0000256" key="7">
    <source>
        <dbReference type="SAM" id="MobiDB-lite"/>
    </source>
</evidence>
<reference evidence="9" key="1">
    <citation type="submission" date="2021-01" db="EMBL/GenBank/DDBJ databases">
        <authorList>
            <person name="Corre E."/>
            <person name="Pelletier E."/>
            <person name="Niang G."/>
            <person name="Scheremetjew M."/>
            <person name="Finn R."/>
            <person name="Kale V."/>
            <person name="Holt S."/>
            <person name="Cochrane G."/>
            <person name="Meng A."/>
            <person name="Brown T."/>
            <person name="Cohen L."/>
        </authorList>
    </citation>
    <scope>NUCLEOTIDE SEQUENCE</scope>
    <source>
        <strain evidence="9">GSO104</strain>
    </source>
</reference>
<feature type="domain" description="HECT" evidence="8">
    <location>
        <begin position="419"/>
        <end position="761"/>
    </location>
</feature>
<dbReference type="InterPro" id="IPR035983">
    <property type="entry name" value="Hect_E3_ubiquitin_ligase"/>
</dbReference>
<dbReference type="PROSITE" id="PS50237">
    <property type="entry name" value="HECT"/>
    <property type="match status" value="1"/>
</dbReference>
<dbReference type="InterPro" id="IPR050409">
    <property type="entry name" value="E3_ubiq-protein_ligase"/>
</dbReference>
<keyword evidence="4" id="KW-0808">Transferase</keyword>
<dbReference type="Pfam" id="PF00632">
    <property type="entry name" value="HECT"/>
    <property type="match status" value="1"/>
</dbReference>
<proteinExistence type="predicted"/>
<gene>
    <name evidence="9" type="ORF">DBRI00130_LOCUS31691</name>
</gene>
<dbReference type="SUPFAM" id="SSF56204">
    <property type="entry name" value="Hect, E3 ligase catalytic domain"/>
    <property type="match status" value="1"/>
</dbReference>
<evidence type="ECO:0000256" key="2">
    <source>
        <dbReference type="ARBA" id="ARBA00004906"/>
    </source>
</evidence>